<proteinExistence type="predicted"/>
<evidence type="ECO:0000259" key="2">
    <source>
        <dbReference type="Pfam" id="PF21738"/>
    </source>
</evidence>
<evidence type="ECO:0000313" key="3">
    <source>
        <dbReference type="EMBL" id="CAG9814154.1"/>
    </source>
</evidence>
<dbReference type="PANTHER" id="PTHR36159:SF1">
    <property type="entry name" value="RETROVIRUS-RELATED POL POLYPROTEIN FROM TRANSPOSON 412-LIKE PROTEIN"/>
    <property type="match status" value="1"/>
</dbReference>
<dbReference type="Proteomes" id="UP001153737">
    <property type="component" value="Chromosome 10"/>
</dbReference>
<dbReference type="InterPro" id="IPR049512">
    <property type="entry name" value="DJR-like_dom"/>
</dbReference>
<dbReference type="OrthoDB" id="6746907at2759"/>
<reference evidence="3" key="1">
    <citation type="submission" date="2022-01" db="EMBL/GenBank/DDBJ databases">
        <authorList>
            <person name="King R."/>
        </authorList>
    </citation>
    <scope>NUCLEOTIDE SEQUENCE</scope>
</reference>
<protein>
    <recommendedName>
        <fullName evidence="2">Double jelly roll-like domain-containing protein</fullName>
    </recommendedName>
</protein>
<dbReference type="Pfam" id="PF21738">
    <property type="entry name" value="DJR-like_dom"/>
    <property type="match status" value="2"/>
</dbReference>
<evidence type="ECO:0000256" key="1">
    <source>
        <dbReference type="SAM" id="MobiDB-lite"/>
    </source>
</evidence>
<feature type="compositionally biased region" description="Polar residues" evidence="1">
    <location>
        <begin position="361"/>
        <end position="377"/>
    </location>
</feature>
<accession>A0A9N9S8S3</accession>
<dbReference type="AlphaFoldDB" id="A0A9N9S8S3"/>
<feature type="compositionally biased region" description="Basic and acidic residues" evidence="1">
    <location>
        <begin position="427"/>
        <end position="445"/>
    </location>
</feature>
<keyword evidence="4" id="KW-1185">Reference proteome</keyword>
<feature type="domain" description="Double jelly roll-like" evidence="2">
    <location>
        <begin position="75"/>
        <end position="260"/>
    </location>
</feature>
<dbReference type="EMBL" id="OU896716">
    <property type="protein sequence ID" value="CAG9814154.1"/>
    <property type="molecule type" value="Genomic_DNA"/>
</dbReference>
<reference evidence="3" key="2">
    <citation type="submission" date="2022-10" db="EMBL/GenBank/DDBJ databases">
        <authorList>
            <consortium name="ENA_rothamsted_submissions"/>
            <consortium name="culmorum"/>
            <person name="King R."/>
        </authorList>
    </citation>
    <scope>NUCLEOTIDE SEQUENCE</scope>
</reference>
<evidence type="ECO:0000313" key="4">
    <source>
        <dbReference type="Proteomes" id="UP001153737"/>
    </source>
</evidence>
<sequence>MLSSQVFNIFRKPHVDESIQKVEWRTYYPYVKSFRNNDVIEININQSDAFNALYESILHISGKVTRTEGAGHVAFVNNAGAYMFQSISYDQNGKELESVRDFGTVRTVRGYLCYSAEDTEQLAIARWTYPNNVDVMNAASLAFSMFIPLKHLLNIVNDYECVSYGKHSIRLVRAENDNNCFKITENAVGTAVVPTKLQLEIKNVELEVKRLFPNDQIKLHFLKAIKADTPILIPFRKWELHMLPSLTTGATNGIWAVKTFSFLLAFDEGAFPQAYFNYTQFGYSYKNTFQHTPLLGYPEFANIQPLFVIDCSRRYGSVKSSTVDVKLEIEASQEFSANTRAYCIIIHDNIIEHLPLSDQAGTSNSNTGPNLEVTNIENPFARRSSVARAPPRPRTTSLPDSASQEVFENLRSDDTAEERRYKRKKMEKTPDKAKAESEKTPDEAKAEEKTACAFKRIMEKMLKQIKSLEKIAKEAYKPKLELKEGISRLAMHAAQLQSKEMKEWLDEATNSTKEQEIQQAMLRERYNFNNQLQHMEEEHEKELGELHGEVQEGTEDRIVYQSLRTAKMYMLEHNKTKLASPQVEGTIGTTLVRMLEFLYADTNVEITVYMGNEGQENTNSRMGRKLLVKVDETPYQVEKTSKREGRSRHRRQFL</sequence>
<gene>
    <name evidence="3" type="ORF">PHAECO_LOCUS2073</name>
</gene>
<feature type="compositionally biased region" description="Low complexity" evidence="1">
    <location>
        <begin position="381"/>
        <end position="397"/>
    </location>
</feature>
<feature type="domain" description="Double jelly roll-like" evidence="2">
    <location>
        <begin position="264"/>
        <end position="351"/>
    </location>
</feature>
<feature type="compositionally biased region" description="Basic and acidic residues" evidence="1">
    <location>
        <begin position="408"/>
        <end position="420"/>
    </location>
</feature>
<feature type="region of interest" description="Disordered" evidence="1">
    <location>
        <begin position="361"/>
        <end position="445"/>
    </location>
</feature>
<organism evidence="3 4">
    <name type="scientific">Phaedon cochleariae</name>
    <name type="common">Mustard beetle</name>
    <dbReference type="NCBI Taxonomy" id="80249"/>
    <lineage>
        <taxon>Eukaryota</taxon>
        <taxon>Metazoa</taxon>
        <taxon>Ecdysozoa</taxon>
        <taxon>Arthropoda</taxon>
        <taxon>Hexapoda</taxon>
        <taxon>Insecta</taxon>
        <taxon>Pterygota</taxon>
        <taxon>Neoptera</taxon>
        <taxon>Endopterygota</taxon>
        <taxon>Coleoptera</taxon>
        <taxon>Polyphaga</taxon>
        <taxon>Cucujiformia</taxon>
        <taxon>Chrysomeloidea</taxon>
        <taxon>Chrysomelidae</taxon>
        <taxon>Chrysomelinae</taxon>
        <taxon>Chrysomelini</taxon>
        <taxon>Phaedon</taxon>
    </lineage>
</organism>
<dbReference type="PANTHER" id="PTHR36159">
    <property type="entry name" value="PROTEIN CBG23766"/>
    <property type="match status" value="1"/>
</dbReference>
<name>A0A9N9S8S3_PHACE</name>